<reference evidence="1" key="1">
    <citation type="journal article" date="2017" name="Gigascience">
        <title>The genome draft of coconut (Cocos nucifera).</title>
        <authorList>
            <person name="Xiao Y."/>
            <person name="Xu P."/>
            <person name="Fan H."/>
            <person name="Baudouin L."/>
            <person name="Xia W."/>
            <person name="Bocs S."/>
            <person name="Xu J."/>
            <person name="Li Q."/>
            <person name="Guo A."/>
            <person name="Zhou L."/>
            <person name="Li J."/>
            <person name="Wu Y."/>
            <person name="Ma Z."/>
            <person name="Armero A."/>
            <person name="Issali A.E."/>
            <person name="Liu N."/>
            <person name="Peng M."/>
            <person name="Yang Y."/>
        </authorList>
    </citation>
    <scope>NUCLEOTIDE SEQUENCE</scope>
    <source>
        <tissue evidence="1">Spear leaf of Hainan Tall coconut</tissue>
    </source>
</reference>
<reference evidence="1" key="2">
    <citation type="submission" date="2019-07" db="EMBL/GenBank/DDBJ databases">
        <authorList>
            <person name="Yang Y."/>
            <person name="Bocs S."/>
            <person name="Baudouin L."/>
        </authorList>
    </citation>
    <scope>NUCLEOTIDE SEQUENCE</scope>
    <source>
        <tissue evidence="1">Spear leaf of Hainan Tall coconut</tissue>
    </source>
</reference>
<dbReference type="EMBL" id="CM017876">
    <property type="protein sequence ID" value="KAG1342260.1"/>
    <property type="molecule type" value="Genomic_DNA"/>
</dbReference>
<proteinExistence type="predicted"/>
<name>A0A8K0I9M8_COCNU</name>
<protein>
    <submittedName>
        <fullName evidence="1">Uncharacterized protein</fullName>
    </submittedName>
</protein>
<dbReference type="Proteomes" id="UP000797356">
    <property type="component" value="Chromosome 5"/>
</dbReference>
<gene>
    <name evidence="1" type="ORF">COCNU_05G004890</name>
</gene>
<dbReference type="AlphaFoldDB" id="A0A8K0I9M8"/>
<sequence length="100" mass="12027">MADRTTTKAPSKPIEELNDYCGMIRRGQEHKKATKIMEREQKPFKERKSLWLEAATMRKVTEVARRDLKMMKSREKRDQRNHEAHAQWIVHNQKFVKYEG</sequence>
<evidence type="ECO:0000313" key="2">
    <source>
        <dbReference type="Proteomes" id="UP000797356"/>
    </source>
</evidence>
<accession>A0A8K0I9M8</accession>
<organism evidence="1 2">
    <name type="scientific">Cocos nucifera</name>
    <name type="common">Coconut palm</name>
    <dbReference type="NCBI Taxonomy" id="13894"/>
    <lineage>
        <taxon>Eukaryota</taxon>
        <taxon>Viridiplantae</taxon>
        <taxon>Streptophyta</taxon>
        <taxon>Embryophyta</taxon>
        <taxon>Tracheophyta</taxon>
        <taxon>Spermatophyta</taxon>
        <taxon>Magnoliopsida</taxon>
        <taxon>Liliopsida</taxon>
        <taxon>Arecaceae</taxon>
        <taxon>Arecoideae</taxon>
        <taxon>Cocoseae</taxon>
        <taxon>Attaleinae</taxon>
        <taxon>Cocos</taxon>
    </lineage>
</organism>
<comment type="caution">
    <text evidence="1">The sequence shown here is derived from an EMBL/GenBank/DDBJ whole genome shotgun (WGS) entry which is preliminary data.</text>
</comment>
<evidence type="ECO:0000313" key="1">
    <source>
        <dbReference type="EMBL" id="KAG1342260.1"/>
    </source>
</evidence>
<keyword evidence="2" id="KW-1185">Reference proteome</keyword>